<evidence type="ECO:0000259" key="2">
    <source>
        <dbReference type="Pfam" id="PF00535"/>
    </source>
</evidence>
<gene>
    <name evidence="3" type="ORF">SAMN02745189_01801</name>
</gene>
<dbReference type="Gene3D" id="3.90.550.10">
    <property type="entry name" value="Spore Coat Polysaccharide Biosynthesis Protein SpsA, Chain A"/>
    <property type="match status" value="1"/>
</dbReference>
<comment type="similarity">
    <text evidence="1">Belongs to the glycosyltransferase 2 family.</text>
</comment>
<keyword evidence="3" id="KW-0808">Transferase</keyword>
<dbReference type="PANTHER" id="PTHR22916">
    <property type="entry name" value="GLYCOSYLTRANSFERASE"/>
    <property type="match status" value="1"/>
</dbReference>
<dbReference type="RefSeq" id="WP_072710236.1">
    <property type="nucleotide sequence ID" value="NZ_FRCF01000007.1"/>
</dbReference>
<evidence type="ECO:0000256" key="1">
    <source>
        <dbReference type="ARBA" id="ARBA00006739"/>
    </source>
</evidence>
<dbReference type="OrthoDB" id="396512at2"/>
<dbReference type="PANTHER" id="PTHR22916:SF3">
    <property type="entry name" value="UDP-GLCNAC:BETAGAL BETA-1,3-N-ACETYLGLUCOSAMINYLTRANSFERASE-LIKE PROTEIN 1"/>
    <property type="match status" value="1"/>
</dbReference>
<evidence type="ECO:0000313" key="4">
    <source>
        <dbReference type="Proteomes" id="UP000184206"/>
    </source>
</evidence>
<dbReference type="CDD" id="cd00761">
    <property type="entry name" value="Glyco_tranf_GTA_type"/>
    <property type="match status" value="1"/>
</dbReference>
<sequence length="611" mass="69813">MLKKMISKPVDWIVYSMLDETQRKRIGDVLSKKHKERVMRLLNGRKFQQRRKLKALKHHLYNLGFEDAALKDLQDFLTHTENMEMRRLISWELSLWHANRNDLEGAKAAVKYLQVAAEGEESADQQRRIAIVTAECFDRMSHRAHAVAVLQNQLDKAPHPDLHLAMANLEDDIEARMALINKAFLMYDLAPIGFKAGFGRAAYDDLVTLPPAGAVREGPKVSVILPAFKAEEGIRVAIESILGQTWQNLELLVVDDCSPDATVETVKEYVSRDARVRLLSTPVNSGPYVARNIALKEATGEFVTINDADDWSHREKIETQVRHLTANPGVVANTSEHARLTEELKVYRRGTPGKYIFPNMSSIMFRKEEVLDEIGYWDSVRFAADGEFKRRLIKAFGQKSYVDLKSGPLSLPRQSVSSLTGSSAFGYDGFFMGVRKEYVESLEHHHDRAQNLYYPYPQVRRPFPVPEPMWPEREAKTDGYRNFDVVIAGDFRQNSTEHIYRLNRLKRQYSRIGLVQLYEYNLDMAGGISQDIRKKIDGGQVQALVYGEKIRAKAVIVEAPGLLTTWQKYRPEIRAEAVTAEGLMRLEPKVRTELQQRMEEYFGVRAEGVSE</sequence>
<dbReference type="EMBL" id="FRCF01000007">
    <property type="protein sequence ID" value="SHM23916.1"/>
    <property type="molecule type" value="Genomic_DNA"/>
</dbReference>
<evidence type="ECO:0000313" key="3">
    <source>
        <dbReference type="EMBL" id="SHM23916.1"/>
    </source>
</evidence>
<dbReference type="AlphaFoldDB" id="A0A1M7H6D5"/>
<dbReference type="GO" id="GO:0016758">
    <property type="term" value="F:hexosyltransferase activity"/>
    <property type="evidence" value="ECO:0007669"/>
    <property type="project" value="UniProtKB-ARBA"/>
</dbReference>
<dbReference type="InterPro" id="IPR029044">
    <property type="entry name" value="Nucleotide-diphossugar_trans"/>
</dbReference>
<reference evidence="3 4" key="1">
    <citation type="submission" date="2016-11" db="EMBL/GenBank/DDBJ databases">
        <authorList>
            <person name="Jaros S."/>
            <person name="Januszkiewicz K."/>
            <person name="Wedrychowicz H."/>
        </authorList>
    </citation>
    <scope>NUCLEOTIDE SEQUENCE [LARGE SCALE GENOMIC DNA]</scope>
    <source>
        <strain evidence="3 4">DSM 16010</strain>
    </source>
</reference>
<dbReference type="Pfam" id="PF00535">
    <property type="entry name" value="Glycos_transf_2"/>
    <property type="match status" value="1"/>
</dbReference>
<dbReference type="Proteomes" id="UP000184206">
    <property type="component" value="Unassembled WGS sequence"/>
</dbReference>
<organism evidence="3 4">
    <name type="scientific">Lacicoccus alkaliphilus DSM 16010</name>
    <dbReference type="NCBI Taxonomy" id="1123231"/>
    <lineage>
        <taxon>Bacteria</taxon>
        <taxon>Bacillati</taxon>
        <taxon>Bacillota</taxon>
        <taxon>Bacilli</taxon>
        <taxon>Bacillales</taxon>
        <taxon>Salinicoccaceae</taxon>
        <taxon>Lacicoccus</taxon>
    </lineage>
</organism>
<dbReference type="SUPFAM" id="SSF53448">
    <property type="entry name" value="Nucleotide-diphospho-sugar transferases"/>
    <property type="match status" value="1"/>
</dbReference>
<protein>
    <submittedName>
        <fullName evidence="3">Glycosyl transferase family 2</fullName>
    </submittedName>
</protein>
<dbReference type="STRING" id="1123231.SAMN02745189_01801"/>
<keyword evidence="4" id="KW-1185">Reference proteome</keyword>
<feature type="domain" description="Glycosyltransferase 2-like" evidence="2">
    <location>
        <begin position="222"/>
        <end position="372"/>
    </location>
</feature>
<name>A0A1M7H6D5_9BACL</name>
<dbReference type="InterPro" id="IPR001173">
    <property type="entry name" value="Glyco_trans_2-like"/>
</dbReference>
<accession>A0A1M7H6D5</accession>
<proteinExistence type="inferred from homology"/>